<dbReference type="AlphaFoldDB" id="A0A1B9GGY6"/>
<name>A0A1B9GGY6_9TREE</name>
<dbReference type="EMBL" id="KI894018">
    <property type="protein sequence ID" value="OCF30201.1"/>
    <property type="molecule type" value="Genomic_DNA"/>
</dbReference>
<reference evidence="1" key="1">
    <citation type="submission" date="2013-07" db="EMBL/GenBank/DDBJ databases">
        <title>The Genome Sequence of Cryptococcus bestiolae CBS10118.</title>
        <authorList>
            <consortium name="The Broad Institute Genome Sequencing Platform"/>
            <person name="Cuomo C."/>
            <person name="Litvintseva A."/>
            <person name="Chen Y."/>
            <person name="Heitman J."/>
            <person name="Sun S."/>
            <person name="Springer D."/>
            <person name="Dromer F."/>
            <person name="Young S.K."/>
            <person name="Zeng Q."/>
            <person name="Gargeya S."/>
            <person name="Fitzgerald M."/>
            <person name="Abouelleil A."/>
            <person name="Alvarado L."/>
            <person name="Berlin A.M."/>
            <person name="Chapman S.B."/>
            <person name="Dewar J."/>
            <person name="Goldberg J."/>
            <person name="Griggs A."/>
            <person name="Gujja S."/>
            <person name="Hansen M."/>
            <person name="Howarth C."/>
            <person name="Imamovic A."/>
            <person name="Larimer J."/>
            <person name="McCowan C."/>
            <person name="Murphy C."/>
            <person name="Pearson M."/>
            <person name="Priest M."/>
            <person name="Roberts A."/>
            <person name="Saif S."/>
            <person name="Shea T."/>
            <person name="Sykes S."/>
            <person name="Wortman J."/>
            <person name="Nusbaum C."/>
            <person name="Birren B."/>
        </authorList>
    </citation>
    <scope>NUCLEOTIDE SEQUENCE [LARGE SCALE GENOMIC DNA]</scope>
    <source>
        <strain evidence="1">CBS 10118</strain>
    </source>
</reference>
<dbReference type="RefSeq" id="XP_019051271.1">
    <property type="nucleotide sequence ID" value="XM_019188393.1"/>
</dbReference>
<reference evidence="1" key="3">
    <citation type="submission" date="2014-01" db="EMBL/GenBank/DDBJ databases">
        <title>Evolution of pathogenesis and genome organization in the Tremellales.</title>
        <authorList>
            <person name="Cuomo C."/>
            <person name="Litvintseva A."/>
            <person name="Heitman J."/>
            <person name="Chen Y."/>
            <person name="Sun S."/>
            <person name="Springer D."/>
            <person name="Dromer F."/>
            <person name="Young S."/>
            <person name="Zeng Q."/>
            <person name="Chapman S."/>
            <person name="Gujja S."/>
            <person name="Saif S."/>
            <person name="Birren B."/>
        </authorList>
    </citation>
    <scope>NUCLEOTIDE SEQUENCE</scope>
    <source>
        <strain evidence="1">CBS 10118</strain>
    </source>
</reference>
<evidence type="ECO:0000313" key="3">
    <source>
        <dbReference type="Proteomes" id="UP000092730"/>
    </source>
</evidence>
<evidence type="ECO:0000313" key="1">
    <source>
        <dbReference type="EMBL" id="OCF30201.1"/>
    </source>
</evidence>
<reference evidence="2" key="4">
    <citation type="submission" date="2024-02" db="EMBL/GenBank/DDBJ databases">
        <title>Comparative genomics of Cryptococcus and Kwoniella reveals pathogenesis evolution and contrasting modes of karyotype evolution via chromosome fusion or intercentromeric recombination.</title>
        <authorList>
            <person name="Coelho M.A."/>
            <person name="David-Palma M."/>
            <person name="Shea T."/>
            <person name="Bowers K."/>
            <person name="McGinley-Smith S."/>
            <person name="Mohammad A.W."/>
            <person name="Gnirke A."/>
            <person name="Yurkov A.M."/>
            <person name="Nowrousian M."/>
            <person name="Sun S."/>
            <person name="Cuomo C.A."/>
            <person name="Heitman J."/>
        </authorList>
    </citation>
    <scope>NUCLEOTIDE SEQUENCE</scope>
    <source>
        <strain evidence="2">CBS 10118</strain>
    </source>
</reference>
<dbReference type="VEuPathDB" id="FungiDB:I302_01720"/>
<accession>A0A1B9GGY6</accession>
<proteinExistence type="predicted"/>
<sequence length="530" mass="61087">MPYDSMLKGMYPEPLEDDLIQVTEVPEPPSWARWDQPTEVEKLFLRAQGFCQPKESYDMKEVSEGLKQFYLDSQENDKSRIELVSAPGEDTSKEFVPEVDKEIQEEEDQEEINKRIIEEEEGQEIERKKGKVSSKSSEERFLWYCDEILENAEGREIEKFVGKYGEVIRESLKKYGIRGRTHMYTINSSGYLCKSHEYHSALPDTFLDLVNVFFDGPRIYECERMFVVLYQAYHTNPHLDVFFSALRAGEDMWDYRALLTLGPHDVKNKPNGAGIYCFRPVWPVMNKKKVNRKMKDYTEARYPAHATPCYIGMTQGLHARLNAHKHQIVNRRVEAEEKRTAFQSWSMELIVDCGGETLVPEGALHIVEHVFIVLTRTSIKHLGGLNVNIVDSLRYQTLISAKDATRMVKVVDAVLGSGENVMLPVRFDFEAWRQILRAALPKDCQAAPQSLSAIIFRSQRKHVFDAAKAKNITEYLNRKEAPNADENRPASKEHLLSLKMGLPSKFTSWDPERDLRRLVALFVSVAPRIK</sequence>
<dbReference type="KEGG" id="kbi:30206119"/>
<dbReference type="Proteomes" id="UP000092730">
    <property type="component" value="Chromosome 1"/>
</dbReference>
<dbReference type="GeneID" id="30206119"/>
<keyword evidence="3" id="KW-1185">Reference proteome</keyword>
<evidence type="ECO:0000313" key="2">
    <source>
        <dbReference type="EMBL" id="WVW81033.1"/>
    </source>
</evidence>
<protein>
    <submittedName>
        <fullName evidence="1">Uncharacterized protein</fullName>
    </submittedName>
</protein>
<gene>
    <name evidence="1" type="ORF">I302_01720</name>
    <name evidence="2" type="ORF">I302_103024</name>
</gene>
<dbReference type="OrthoDB" id="10358728at2759"/>
<reference evidence="2" key="2">
    <citation type="submission" date="2013-07" db="EMBL/GenBank/DDBJ databases">
        <authorList>
            <consortium name="The Broad Institute Genome Sequencing Platform"/>
            <person name="Cuomo C."/>
            <person name="Litvintseva A."/>
            <person name="Chen Y."/>
            <person name="Heitman J."/>
            <person name="Sun S."/>
            <person name="Springer D."/>
            <person name="Dromer F."/>
            <person name="Young S.K."/>
            <person name="Zeng Q."/>
            <person name="Gargeya S."/>
            <person name="Fitzgerald M."/>
            <person name="Abouelleil A."/>
            <person name="Alvarado L."/>
            <person name="Berlin A.M."/>
            <person name="Chapman S.B."/>
            <person name="Dewar J."/>
            <person name="Goldberg J."/>
            <person name="Griggs A."/>
            <person name="Gujja S."/>
            <person name="Hansen M."/>
            <person name="Howarth C."/>
            <person name="Imamovic A."/>
            <person name="Larimer J."/>
            <person name="McCowan C."/>
            <person name="Murphy C."/>
            <person name="Pearson M."/>
            <person name="Priest M."/>
            <person name="Roberts A."/>
            <person name="Saif S."/>
            <person name="Shea T."/>
            <person name="Sykes S."/>
            <person name="Wortman J."/>
            <person name="Nusbaum C."/>
            <person name="Birren B."/>
        </authorList>
    </citation>
    <scope>NUCLEOTIDE SEQUENCE</scope>
    <source>
        <strain evidence="2">CBS 10118</strain>
    </source>
</reference>
<organism evidence="1">
    <name type="scientific">Kwoniella bestiolae CBS 10118</name>
    <dbReference type="NCBI Taxonomy" id="1296100"/>
    <lineage>
        <taxon>Eukaryota</taxon>
        <taxon>Fungi</taxon>
        <taxon>Dikarya</taxon>
        <taxon>Basidiomycota</taxon>
        <taxon>Agaricomycotina</taxon>
        <taxon>Tremellomycetes</taxon>
        <taxon>Tremellales</taxon>
        <taxon>Cryptococcaceae</taxon>
        <taxon>Kwoniella</taxon>
    </lineage>
</organism>
<dbReference type="EMBL" id="CP144541">
    <property type="protein sequence ID" value="WVW81033.1"/>
    <property type="molecule type" value="Genomic_DNA"/>
</dbReference>